<evidence type="ECO:0000256" key="1">
    <source>
        <dbReference type="SAM" id="MobiDB-lite"/>
    </source>
</evidence>
<feature type="region of interest" description="Disordered" evidence="1">
    <location>
        <begin position="34"/>
        <end position="64"/>
    </location>
</feature>
<feature type="compositionally biased region" description="Basic residues" evidence="1">
    <location>
        <begin position="52"/>
        <end position="64"/>
    </location>
</feature>
<comment type="caution">
    <text evidence="2">The sequence shown here is derived from an EMBL/GenBank/DDBJ whole genome shotgun (WGS) entry which is preliminary data.</text>
</comment>
<dbReference type="AlphaFoldDB" id="A0AAV4W6C7"/>
<keyword evidence="3" id="KW-1185">Reference proteome</keyword>
<evidence type="ECO:0000313" key="3">
    <source>
        <dbReference type="Proteomes" id="UP001054837"/>
    </source>
</evidence>
<name>A0AAV4W6C7_9ARAC</name>
<protein>
    <submittedName>
        <fullName evidence="2">Uncharacterized protein</fullName>
    </submittedName>
</protein>
<sequence length="124" mass="14686">MDIFTEFLTQLLRRKQPECDILFAKNTFQNQPRRHRSLYQNDSFDSLESRRSKQCGKLKHSRSTRHSKEIIFIYLFLTAKDNIQELRTHATGSIKCHSDMNSSSSSLLRENRLRDVSLHPREAF</sequence>
<evidence type="ECO:0000313" key="2">
    <source>
        <dbReference type="EMBL" id="GIY76980.1"/>
    </source>
</evidence>
<accession>A0AAV4W6C7</accession>
<dbReference type="EMBL" id="BPLQ01014065">
    <property type="protein sequence ID" value="GIY76980.1"/>
    <property type="molecule type" value="Genomic_DNA"/>
</dbReference>
<gene>
    <name evidence="2" type="ORF">CDAR_545261</name>
</gene>
<reference evidence="2 3" key="1">
    <citation type="submission" date="2021-06" db="EMBL/GenBank/DDBJ databases">
        <title>Caerostris darwini draft genome.</title>
        <authorList>
            <person name="Kono N."/>
            <person name="Arakawa K."/>
        </authorList>
    </citation>
    <scope>NUCLEOTIDE SEQUENCE [LARGE SCALE GENOMIC DNA]</scope>
</reference>
<organism evidence="2 3">
    <name type="scientific">Caerostris darwini</name>
    <dbReference type="NCBI Taxonomy" id="1538125"/>
    <lineage>
        <taxon>Eukaryota</taxon>
        <taxon>Metazoa</taxon>
        <taxon>Ecdysozoa</taxon>
        <taxon>Arthropoda</taxon>
        <taxon>Chelicerata</taxon>
        <taxon>Arachnida</taxon>
        <taxon>Araneae</taxon>
        <taxon>Araneomorphae</taxon>
        <taxon>Entelegynae</taxon>
        <taxon>Araneoidea</taxon>
        <taxon>Araneidae</taxon>
        <taxon>Caerostris</taxon>
    </lineage>
</organism>
<proteinExistence type="predicted"/>
<dbReference type="Proteomes" id="UP001054837">
    <property type="component" value="Unassembled WGS sequence"/>
</dbReference>